<dbReference type="PANTHER" id="PTHR33387:SF3">
    <property type="entry name" value="DUF985 DOMAIN-CONTAINING PROTEIN"/>
    <property type="match status" value="1"/>
</dbReference>
<keyword evidence="3" id="KW-1185">Reference proteome</keyword>
<dbReference type="Pfam" id="PF06172">
    <property type="entry name" value="Cupin_5"/>
    <property type="match status" value="1"/>
</dbReference>
<dbReference type="RefSeq" id="WP_077808427.1">
    <property type="nucleotide sequence ID" value="NZ_BJXS01000007.1"/>
</dbReference>
<evidence type="ECO:0000313" key="3">
    <source>
        <dbReference type="Proteomes" id="UP000188604"/>
    </source>
</evidence>
<dbReference type="KEGG" id="nch:A0U93_08280"/>
<dbReference type="Gene3D" id="2.60.120.10">
    <property type="entry name" value="Jelly Rolls"/>
    <property type="match status" value="1"/>
</dbReference>
<dbReference type="CDD" id="cd06121">
    <property type="entry name" value="cupin_YML079wp"/>
    <property type="match status" value="1"/>
</dbReference>
<dbReference type="STRING" id="320497.A0U93_08280"/>
<dbReference type="SUPFAM" id="SSF51182">
    <property type="entry name" value="RmlC-like cupins"/>
    <property type="match status" value="1"/>
</dbReference>
<reference evidence="2 3" key="1">
    <citation type="submission" date="2016-03" db="EMBL/GenBank/DDBJ databases">
        <title>Acetic acid bacteria sequencing.</title>
        <authorList>
            <person name="Brandt J."/>
            <person name="Jakob F."/>
            <person name="Vogel R.F."/>
        </authorList>
    </citation>
    <scope>NUCLEOTIDE SEQUENCE [LARGE SCALE GENOMIC DNA]</scope>
    <source>
        <strain evidence="2 3">NBRC 101099</strain>
    </source>
</reference>
<dbReference type="Proteomes" id="UP000188604">
    <property type="component" value="Chromosome"/>
</dbReference>
<dbReference type="InterPro" id="IPR009327">
    <property type="entry name" value="Cupin_DUF985"/>
</dbReference>
<dbReference type="EMBL" id="CP014691">
    <property type="protein sequence ID" value="AQS89398.1"/>
    <property type="molecule type" value="Genomic_DNA"/>
</dbReference>
<organism evidence="2 3">
    <name type="scientific">Neoasaia chiangmaiensis</name>
    <dbReference type="NCBI Taxonomy" id="320497"/>
    <lineage>
        <taxon>Bacteria</taxon>
        <taxon>Pseudomonadati</taxon>
        <taxon>Pseudomonadota</taxon>
        <taxon>Alphaproteobacteria</taxon>
        <taxon>Acetobacterales</taxon>
        <taxon>Acetobacteraceae</taxon>
        <taxon>Neoasaia</taxon>
    </lineage>
</organism>
<feature type="domain" description="DUF985" evidence="1">
    <location>
        <begin position="5"/>
        <end position="131"/>
    </location>
</feature>
<accession>A0A1U9KU77</accession>
<sequence length="140" mass="15358">MRAEDLIERLGLQPHPEGGWYRETWRAPSADGGRGAGTAIYYLLARGQRSHWHRVDASEIWLHHAGAALRLLTARDGVMRTRRLGTDWAAGELPQAVVAPGEWQAAEVDGDWVLVSCVVAPAFSFDGFEMAPPGWTPDGV</sequence>
<proteinExistence type="predicted"/>
<dbReference type="PANTHER" id="PTHR33387">
    <property type="entry name" value="RMLC-LIKE JELLY ROLL FOLD PROTEIN"/>
    <property type="match status" value="1"/>
</dbReference>
<dbReference type="InterPro" id="IPR039935">
    <property type="entry name" value="YML079W-like"/>
</dbReference>
<name>A0A1U9KU77_9PROT</name>
<evidence type="ECO:0000259" key="1">
    <source>
        <dbReference type="Pfam" id="PF06172"/>
    </source>
</evidence>
<protein>
    <submittedName>
        <fullName evidence="2">Cupin</fullName>
    </submittedName>
</protein>
<dbReference type="AlphaFoldDB" id="A0A1U9KU77"/>
<gene>
    <name evidence="2" type="ORF">A0U93_08280</name>
</gene>
<evidence type="ECO:0000313" key="2">
    <source>
        <dbReference type="EMBL" id="AQS89398.1"/>
    </source>
</evidence>
<dbReference type="OrthoDB" id="9798288at2"/>
<dbReference type="InterPro" id="IPR014710">
    <property type="entry name" value="RmlC-like_jellyroll"/>
</dbReference>
<dbReference type="InterPro" id="IPR011051">
    <property type="entry name" value="RmlC_Cupin_sf"/>
</dbReference>